<reference evidence="1" key="2">
    <citation type="journal article" date="2015" name="Fish Shellfish Immunol.">
        <title>Early steps in the European eel (Anguilla anguilla)-Vibrio vulnificus interaction in the gills: Role of the RtxA13 toxin.</title>
        <authorList>
            <person name="Callol A."/>
            <person name="Pajuelo D."/>
            <person name="Ebbesson L."/>
            <person name="Teles M."/>
            <person name="MacKenzie S."/>
            <person name="Amaro C."/>
        </authorList>
    </citation>
    <scope>NUCLEOTIDE SEQUENCE</scope>
</reference>
<accession>A0A0E9VV95</accession>
<name>A0A0E9VV95_ANGAN</name>
<sequence length="58" mass="6993">MWIIFHNLLSCVDSRLGKIAFCKQFTENDACSDLYLFSEFMQPFVRVYQVHFWYGFTV</sequence>
<evidence type="ECO:0000313" key="1">
    <source>
        <dbReference type="EMBL" id="JAH81188.1"/>
    </source>
</evidence>
<reference evidence="1" key="1">
    <citation type="submission" date="2014-11" db="EMBL/GenBank/DDBJ databases">
        <authorList>
            <person name="Amaro Gonzalez C."/>
        </authorList>
    </citation>
    <scope>NUCLEOTIDE SEQUENCE</scope>
</reference>
<dbReference type="EMBL" id="GBXM01027389">
    <property type="protein sequence ID" value="JAH81188.1"/>
    <property type="molecule type" value="Transcribed_RNA"/>
</dbReference>
<protein>
    <submittedName>
        <fullName evidence="1">Uncharacterized protein</fullName>
    </submittedName>
</protein>
<proteinExistence type="predicted"/>
<dbReference type="AlphaFoldDB" id="A0A0E9VV95"/>
<organism evidence="1">
    <name type="scientific">Anguilla anguilla</name>
    <name type="common">European freshwater eel</name>
    <name type="synonym">Muraena anguilla</name>
    <dbReference type="NCBI Taxonomy" id="7936"/>
    <lineage>
        <taxon>Eukaryota</taxon>
        <taxon>Metazoa</taxon>
        <taxon>Chordata</taxon>
        <taxon>Craniata</taxon>
        <taxon>Vertebrata</taxon>
        <taxon>Euteleostomi</taxon>
        <taxon>Actinopterygii</taxon>
        <taxon>Neopterygii</taxon>
        <taxon>Teleostei</taxon>
        <taxon>Anguilliformes</taxon>
        <taxon>Anguillidae</taxon>
        <taxon>Anguilla</taxon>
    </lineage>
</organism>